<evidence type="ECO:0000313" key="1">
    <source>
        <dbReference type="EMBL" id="KJB53477.1"/>
    </source>
</evidence>
<dbReference type="Proteomes" id="UP000032304">
    <property type="component" value="Chromosome 9"/>
</dbReference>
<keyword evidence="2" id="KW-1185">Reference proteome</keyword>
<dbReference type="EMBL" id="CM001748">
    <property type="protein sequence ID" value="KJB53477.1"/>
    <property type="molecule type" value="Genomic_DNA"/>
</dbReference>
<dbReference type="OMA" id="HNCIAST"/>
<protein>
    <submittedName>
        <fullName evidence="1">Uncharacterized protein</fullName>
    </submittedName>
</protein>
<proteinExistence type="predicted"/>
<dbReference type="Gramene" id="KJB53477">
    <property type="protein sequence ID" value="KJB53477"/>
    <property type="gene ID" value="B456_009G213000"/>
</dbReference>
<organism evidence="1 2">
    <name type="scientific">Gossypium raimondii</name>
    <name type="common">Peruvian cotton</name>
    <name type="synonym">Gossypium klotzschianum subsp. raimondii</name>
    <dbReference type="NCBI Taxonomy" id="29730"/>
    <lineage>
        <taxon>Eukaryota</taxon>
        <taxon>Viridiplantae</taxon>
        <taxon>Streptophyta</taxon>
        <taxon>Embryophyta</taxon>
        <taxon>Tracheophyta</taxon>
        <taxon>Spermatophyta</taxon>
        <taxon>Magnoliopsida</taxon>
        <taxon>eudicotyledons</taxon>
        <taxon>Gunneridae</taxon>
        <taxon>Pentapetalae</taxon>
        <taxon>rosids</taxon>
        <taxon>malvids</taxon>
        <taxon>Malvales</taxon>
        <taxon>Malvaceae</taxon>
        <taxon>Malvoideae</taxon>
        <taxon>Gossypium</taxon>
    </lineage>
</organism>
<reference evidence="1 2" key="1">
    <citation type="journal article" date="2012" name="Nature">
        <title>Repeated polyploidization of Gossypium genomes and the evolution of spinnable cotton fibres.</title>
        <authorList>
            <person name="Paterson A.H."/>
            <person name="Wendel J.F."/>
            <person name="Gundlach H."/>
            <person name="Guo H."/>
            <person name="Jenkins J."/>
            <person name="Jin D."/>
            <person name="Llewellyn D."/>
            <person name="Showmaker K.C."/>
            <person name="Shu S."/>
            <person name="Udall J."/>
            <person name="Yoo M.J."/>
            <person name="Byers R."/>
            <person name="Chen W."/>
            <person name="Doron-Faigenboim A."/>
            <person name="Duke M.V."/>
            <person name="Gong L."/>
            <person name="Grimwood J."/>
            <person name="Grover C."/>
            <person name="Grupp K."/>
            <person name="Hu G."/>
            <person name="Lee T.H."/>
            <person name="Li J."/>
            <person name="Lin L."/>
            <person name="Liu T."/>
            <person name="Marler B.S."/>
            <person name="Page J.T."/>
            <person name="Roberts A.W."/>
            <person name="Romanel E."/>
            <person name="Sanders W.S."/>
            <person name="Szadkowski E."/>
            <person name="Tan X."/>
            <person name="Tang H."/>
            <person name="Xu C."/>
            <person name="Wang J."/>
            <person name="Wang Z."/>
            <person name="Zhang D."/>
            <person name="Zhang L."/>
            <person name="Ashrafi H."/>
            <person name="Bedon F."/>
            <person name="Bowers J.E."/>
            <person name="Brubaker C.L."/>
            <person name="Chee P.W."/>
            <person name="Das S."/>
            <person name="Gingle A.R."/>
            <person name="Haigler C.H."/>
            <person name="Harker D."/>
            <person name="Hoffmann L.V."/>
            <person name="Hovav R."/>
            <person name="Jones D.C."/>
            <person name="Lemke C."/>
            <person name="Mansoor S."/>
            <person name="ur Rahman M."/>
            <person name="Rainville L.N."/>
            <person name="Rambani A."/>
            <person name="Reddy U.K."/>
            <person name="Rong J.K."/>
            <person name="Saranga Y."/>
            <person name="Scheffler B.E."/>
            <person name="Scheffler J.A."/>
            <person name="Stelly D.M."/>
            <person name="Triplett B.A."/>
            <person name="Van Deynze A."/>
            <person name="Vaslin M.F."/>
            <person name="Waghmare V.N."/>
            <person name="Walford S.A."/>
            <person name="Wright R.J."/>
            <person name="Zaki E.A."/>
            <person name="Zhang T."/>
            <person name="Dennis E.S."/>
            <person name="Mayer K.F."/>
            <person name="Peterson D.G."/>
            <person name="Rokhsar D.S."/>
            <person name="Wang X."/>
            <person name="Schmutz J."/>
        </authorList>
    </citation>
    <scope>NUCLEOTIDE SEQUENCE [LARGE SCALE GENOMIC DNA]</scope>
</reference>
<sequence length="72" mass="7879">MHSPEGSSSYQSSKTLHAFGLSTESRTNLTCVILRSRHHNCIASTLTHNDISYTQGMFCKTTLCTDALPAAF</sequence>
<evidence type="ECO:0000313" key="2">
    <source>
        <dbReference type="Proteomes" id="UP000032304"/>
    </source>
</evidence>
<name>A0A0D2Q5A9_GOSRA</name>
<gene>
    <name evidence="1" type="ORF">B456_009G213000</name>
</gene>
<accession>A0A0D2Q5A9</accession>
<dbReference type="AlphaFoldDB" id="A0A0D2Q5A9"/>